<comment type="subcellular location">
    <subcellularLocation>
        <location evidence="1">Membrane</location>
        <topology evidence="1">Multi-pass membrane protein</topology>
    </subcellularLocation>
</comment>
<evidence type="ECO:0000259" key="7">
    <source>
        <dbReference type="Pfam" id="PF04138"/>
    </source>
</evidence>
<accession>A0A060LZU7</accession>
<dbReference type="STRING" id="1246626.BleG1_3123"/>
<feature type="domain" description="GtrA/DPMS transmembrane" evidence="7">
    <location>
        <begin position="25"/>
        <end position="135"/>
    </location>
</feature>
<keyword evidence="3 6" id="KW-0812">Transmembrane</keyword>
<protein>
    <recommendedName>
        <fullName evidence="7">GtrA/DPMS transmembrane domain-containing protein</fullName>
    </recommendedName>
</protein>
<dbReference type="EMBL" id="CP003923">
    <property type="protein sequence ID" value="AIC95687.1"/>
    <property type="molecule type" value="Genomic_DNA"/>
</dbReference>
<dbReference type="eggNOG" id="COG2246">
    <property type="taxonomic scope" value="Bacteria"/>
</dbReference>
<feature type="transmembrane region" description="Helical" evidence="6">
    <location>
        <begin position="115"/>
        <end position="137"/>
    </location>
</feature>
<dbReference type="InterPro" id="IPR007267">
    <property type="entry name" value="GtrA_DPMS_TM"/>
</dbReference>
<keyword evidence="4 6" id="KW-1133">Transmembrane helix</keyword>
<keyword evidence="9" id="KW-1185">Reference proteome</keyword>
<evidence type="ECO:0000256" key="3">
    <source>
        <dbReference type="ARBA" id="ARBA00022692"/>
    </source>
</evidence>
<evidence type="ECO:0000256" key="6">
    <source>
        <dbReference type="SAM" id="Phobius"/>
    </source>
</evidence>
<dbReference type="PATRIC" id="fig|1246626.3.peg.3117"/>
<dbReference type="Proteomes" id="UP000027142">
    <property type="component" value="Chromosome"/>
</dbReference>
<dbReference type="HOGENOM" id="CLU_083873_5_0_9"/>
<feature type="transmembrane region" description="Helical" evidence="6">
    <location>
        <begin position="88"/>
        <end position="109"/>
    </location>
</feature>
<keyword evidence="5 6" id="KW-0472">Membrane</keyword>
<comment type="similarity">
    <text evidence="2">Belongs to the GtrA family.</text>
</comment>
<evidence type="ECO:0000313" key="8">
    <source>
        <dbReference type="EMBL" id="AIC95687.1"/>
    </source>
</evidence>
<feature type="transmembrane region" description="Helical" evidence="6">
    <location>
        <begin position="50"/>
        <end position="76"/>
    </location>
</feature>
<evidence type="ECO:0000256" key="1">
    <source>
        <dbReference type="ARBA" id="ARBA00004141"/>
    </source>
</evidence>
<dbReference type="GO" id="GO:0000271">
    <property type="term" value="P:polysaccharide biosynthetic process"/>
    <property type="evidence" value="ECO:0007669"/>
    <property type="project" value="InterPro"/>
</dbReference>
<dbReference type="PANTHER" id="PTHR38459:SF1">
    <property type="entry name" value="PROPHAGE BACTOPRENOL-LINKED GLUCOSE TRANSLOCASE HOMOLOG"/>
    <property type="match status" value="1"/>
</dbReference>
<dbReference type="KEGG" id="ble:BleG1_3123"/>
<evidence type="ECO:0000256" key="4">
    <source>
        <dbReference type="ARBA" id="ARBA00022989"/>
    </source>
</evidence>
<evidence type="ECO:0000256" key="2">
    <source>
        <dbReference type="ARBA" id="ARBA00009399"/>
    </source>
</evidence>
<dbReference type="OrthoDB" id="2666802at2"/>
<evidence type="ECO:0000256" key="5">
    <source>
        <dbReference type="ARBA" id="ARBA00023136"/>
    </source>
</evidence>
<reference evidence="8 9" key="1">
    <citation type="journal article" date="2014" name="Gene">
        <title>A comparative genomic analysis of the alkalitolerant soil bacterium Bacillus lehensis G1.</title>
        <authorList>
            <person name="Noor Y.M."/>
            <person name="Samsulrizal N.H."/>
            <person name="Jema'on N.A."/>
            <person name="Low K.O."/>
            <person name="Ramli A.N."/>
            <person name="Alias N.I."/>
            <person name="Damis S.I."/>
            <person name="Fuzi S.F."/>
            <person name="Isa M.N."/>
            <person name="Murad A.M."/>
            <person name="Raih M.F."/>
            <person name="Bakar F.D."/>
            <person name="Najimudin N."/>
            <person name="Mahadi N.M."/>
            <person name="Illias R.M."/>
        </authorList>
    </citation>
    <scope>NUCLEOTIDE SEQUENCE [LARGE SCALE GENOMIC DNA]</scope>
    <source>
        <strain evidence="8 9">G1</strain>
    </source>
</reference>
<dbReference type="GO" id="GO:0005886">
    <property type="term" value="C:plasma membrane"/>
    <property type="evidence" value="ECO:0007669"/>
    <property type="project" value="TreeGrafter"/>
</dbReference>
<dbReference type="RefSeq" id="WP_078440049.1">
    <property type="nucleotide sequence ID" value="NZ_CP003923.1"/>
</dbReference>
<organism evidence="8 9">
    <name type="scientific">Shouchella lehensis G1</name>
    <dbReference type="NCBI Taxonomy" id="1246626"/>
    <lineage>
        <taxon>Bacteria</taxon>
        <taxon>Bacillati</taxon>
        <taxon>Bacillota</taxon>
        <taxon>Bacilli</taxon>
        <taxon>Bacillales</taxon>
        <taxon>Bacillaceae</taxon>
        <taxon>Shouchella</taxon>
    </lineage>
</organism>
<evidence type="ECO:0000313" key="9">
    <source>
        <dbReference type="Proteomes" id="UP000027142"/>
    </source>
</evidence>
<feature type="transmembrane region" description="Helical" evidence="6">
    <location>
        <begin position="26"/>
        <end position="44"/>
    </location>
</feature>
<name>A0A060LZU7_9BACI</name>
<dbReference type="Pfam" id="PF04138">
    <property type="entry name" value="GtrA_DPMS_TM"/>
    <property type="match status" value="1"/>
</dbReference>
<sequence>MLQKENDMSAFSNFCQKIYRNQFMRFAFVGGINTLVFYSLFLLFHQVFSLFYLAAHILAFILSMVASYFLNVFFTFGVKPSIKTFLQFPLTQVVNFSVSTSLVFVFVELVKLSPVIAPILAVFLTVPITFVITAKILKRDGVSHES</sequence>
<gene>
    <name evidence="8" type="ORF">BleG1_3123</name>
</gene>
<dbReference type="InterPro" id="IPR051401">
    <property type="entry name" value="GtrA_CellWall_Glycosyl"/>
</dbReference>
<dbReference type="PANTHER" id="PTHR38459">
    <property type="entry name" value="PROPHAGE BACTOPRENOL-LINKED GLUCOSE TRANSLOCASE HOMOLOG"/>
    <property type="match status" value="1"/>
</dbReference>
<dbReference type="AlphaFoldDB" id="A0A060LZU7"/>
<proteinExistence type="inferred from homology"/>